<dbReference type="SMART" id="SM00052">
    <property type="entry name" value="EAL"/>
    <property type="match status" value="1"/>
</dbReference>
<dbReference type="eggNOG" id="COG2200">
    <property type="taxonomic scope" value="Bacteria"/>
</dbReference>
<reference evidence="2 3" key="1">
    <citation type="journal article" date="2011" name="J. Bacteriol.">
        <title>Genome sequence of Methyloversatilis universalis FAM5T, a methylotrophic representative of the order Rhodocyclales.</title>
        <authorList>
            <person name="Kittichotirat W."/>
            <person name="Good N.M."/>
            <person name="Hall R."/>
            <person name="Bringel F."/>
            <person name="Lajus A."/>
            <person name="Medigue C."/>
            <person name="Smalley N.E."/>
            <person name="Beck D."/>
            <person name="Bumgarner R."/>
            <person name="Vuilleumier S."/>
            <person name="Kalyuzhnaya M.G."/>
        </authorList>
    </citation>
    <scope>NUCLEOTIDE SEQUENCE [LARGE SCALE GENOMIC DNA]</scope>
    <source>
        <strain evidence="3">ATCC BAA-1314 / JCM 13912 / FAM5</strain>
    </source>
</reference>
<keyword evidence="3" id="KW-1185">Reference proteome</keyword>
<dbReference type="InterPro" id="IPR001633">
    <property type="entry name" value="EAL_dom"/>
</dbReference>
<dbReference type="InterPro" id="IPR050706">
    <property type="entry name" value="Cyclic-di-GMP_PDE-like"/>
</dbReference>
<dbReference type="GO" id="GO:0071111">
    <property type="term" value="F:cyclic-guanylate-specific phosphodiesterase activity"/>
    <property type="evidence" value="ECO:0007669"/>
    <property type="project" value="InterPro"/>
</dbReference>
<dbReference type="Gene3D" id="3.20.20.450">
    <property type="entry name" value="EAL domain"/>
    <property type="match status" value="1"/>
</dbReference>
<dbReference type="SUPFAM" id="SSF103190">
    <property type="entry name" value="Sensory domain-like"/>
    <property type="match status" value="1"/>
</dbReference>
<dbReference type="STRING" id="1000565.METUNv1_00921"/>
<name>F5R938_METUF</name>
<gene>
    <name evidence="2" type="ORF">METUNv1_00921</name>
</gene>
<dbReference type="RefSeq" id="WP_008059270.1">
    <property type="nucleotide sequence ID" value="NZ_AFHG01000030.1"/>
</dbReference>
<dbReference type="InterPro" id="IPR035919">
    <property type="entry name" value="EAL_sf"/>
</dbReference>
<feature type="domain" description="EAL" evidence="1">
    <location>
        <begin position="26"/>
        <end position="282"/>
    </location>
</feature>
<dbReference type="PROSITE" id="PS50883">
    <property type="entry name" value="EAL"/>
    <property type="match status" value="1"/>
</dbReference>
<evidence type="ECO:0000313" key="2">
    <source>
        <dbReference type="EMBL" id="EGK73082.1"/>
    </source>
</evidence>
<proteinExistence type="predicted"/>
<dbReference type="Pfam" id="PF00563">
    <property type="entry name" value="EAL"/>
    <property type="match status" value="1"/>
</dbReference>
<dbReference type="PANTHER" id="PTHR33121">
    <property type="entry name" value="CYCLIC DI-GMP PHOSPHODIESTERASE PDEF"/>
    <property type="match status" value="1"/>
</dbReference>
<dbReference type="EMBL" id="AFHG01000030">
    <property type="protein sequence ID" value="EGK73082.1"/>
    <property type="molecule type" value="Genomic_DNA"/>
</dbReference>
<evidence type="ECO:0000313" key="3">
    <source>
        <dbReference type="Proteomes" id="UP000005019"/>
    </source>
</evidence>
<dbReference type="AlphaFoldDB" id="F5R938"/>
<dbReference type="SUPFAM" id="SSF141868">
    <property type="entry name" value="EAL domain-like"/>
    <property type="match status" value="1"/>
</dbReference>
<organism evidence="2 3">
    <name type="scientific">Methyloversatilis universalis (strain ATCC BAA-1314 / DSM 25237 / JCM 13912 / CCUG 52030 / FAM5)</name>
    <dbReference type="NCBI Taxonomy" id="1000565"/>
    <lineage>
        <taxon>Bacteria</taxon>
        <taxon>Pseudomonadati</taxon>
        <taxon>Pseudomonadota</taxon>
        <taxon>Betaproteobacteria</taxon>
        <taxon>Nitrosomonadales</taxon>
        <taxon>Sterolibacteriaceae</taxon>
        <taxon>Methyloversatilis</taxon>
    </lineage>
</organism>
<dbReference type="Proteomes" id="UP000005019">
    <property type="component" value="Unassembled WGS sequence"/>
</dbReference>
<evidence type="ECO:0000259" key="1">
    <source>
        <dbReference type="PROSITE" id="PS50883"/>
    </source>
</evidence>
<comment type="caution">
    <text evidence="2">The sequence shown here is derived from an EMBL/GenBank/DDBJ whole genome shotgun (WGS) entry which is preliminary data.</text>
</comment>
<sequence length="436" mass="48665">MTQTHYPGVAMAHASLSVVAEADTNSADIVHSAQGVLARYRGLTLTSHFQPIYSVSHCRAIGHEGLLRAADVDANPISPARVIGNARDYDDLRYLDQLCRYLHVNNHAAQDTHGGWLFLNIHPEVFRRGPDADLSDFLPELSEHPDIDPRHIVIEVMEQAVSEHAGFARTVEYLRGLGCMIALDDFGAGHSNFDRIWSMQPEIVKLDRSFAIKSVEDPSARRLLPQIVSLIHEAGSLVLLEGVETEAQALAALDADIDFVQGYYFAMPQALPVDTREQSAQLTALWERFNTTRGSGAARYRELIAPYIHAMGGCAVLLEEGLPMEEACRGFLQLERADCCFMLDEQGRQVGRNVRASQPFGAPDSQYRTMSQSRHARWSRRPYFRRAIENVGKVQVTRPYLSISSGLLCVTVSIAYRGWDDQLRVLCGDLHWPQVV</sequence>
<accession>F5R938</accession>
<protein>
    <submittedName>
        <fullName evidence="2">Diguanylate phosphodiesterase</fullName>
    </submittedName>
</protein>
<dbReference type="Gene3D" id="3.30.450.20">
    <property type="entry name" value="PAS domain"/>
    <property type="match status" value="1"/>
</dbReference>
<dbReference type="OrthoDB" id="9813903at2"/>
<dbReference type="CDD" id="cd01948">
    <property type="entry name" value="EAL"/>
    <property type="match status" value="1"/>
</dbReference>
<dbReference type="InterPro" id="IPR029151">
    <property type="entry name" value="Sensor-like_sf"/>
</dbReference>
<dbReference type="PANTHER" id="PTHR33121:SF76">
    <property type="entry name" value="SIGNALING PROTEIN"/>
    <property type="match status" value="1"/>
</dbReference>